<dbReference type="GO" id="GO:0005524">
    <property type="term" value="F:ATP binding"/>
    <property type="evidence" value="ECO:0007669"/>
    <property type="project" value="UniProtKB-KW"/>
</dbReference>
<evidence type="ECO:0000259" key="14">
    <source>
        <dbReference type="PROSITE" id="PS50109"/>
    </source>
</evidence>
<evidence type="ECO:0000256" key="1">
    <source>
        <dbReference type="ARBA" id="ARBA00000085"/>
    </source>
</evidence>
<dbReference type="Gene3D" id="1.10.287.130">
    <property type="match status" value="1"/>
</dbReference>
<keyword evidence="10" id="KW-0067">ATP-binding</keyword>
<evidence type="ECO:0000256" key="9">
    <source>
        <dbReference type="ARBA" id="ARBA00022777"/>
    </source>
</evidence>
<dbReference type="SMART" id="SM00387">
    <property type="entry name" value="HATPase_c"/>
    <property type="match status" value="1"/>
</dbReference>
<comment type="caution">
    <text evidence="15">The sequence shown here is derived from an EMBL/GenBank/DDBJ whole genome shotgun (WGS) entry which is preliminary data.</text>
</comment>
<dbReference type="PRINTS" id="PR00344">
    <property type="entry name" value="BCTRLSENSOR"/>
</dbReference>
<organism evidence="15 16">
    <name type="scientific">Brevibacillus fluminis</name>
    <dbReference type="NCBI Taxonomy" id="511487"/>
    <lineage>
        <taxon>Bacteria</taxon>
        <taxon>Bacillati</taxon>
        <taxon>Bacillota</taxon>
        <taxon>Bacilli</taxon>
        <taxon>Bacillales</taxon>
        <taxon>Paenibacillaceae</taxon>
        <taxon>Brevibacillus</taxon>
    </lineage>
</organism>
<keyword evidence="13" id="KW-0472">Membrane</keyword>
<keyword evidence="4" id="KW-1003">Cell membrane</keyword>
<dbReference type="SMART" id="SM00091">
    <property type="entry name" value="PAS"/>
    <property type="match status" value="1"/>
</dbReference>
<dbReference type="SUPFAM" id="SSF103190">
    <property type="entry name" value="Sensory domain-like"/>
    <property type="match status" value="1"/>
</dbReference>
<dbReference type="Gene3D" id="3.30.565.10">
    <property type="entry name" value="Histidine kinase-like ATPase, C-terminal domain"/>
    <property type="match status" value="1"/>
</dbReference>
<dbReference type="PANTHER" id="PTHR43547">
    <property type="entry name" value="TWO-COMPONENT HISTIDINE KINASE"/>
    <property type="match status" value="1"/>
</dbReference>
<dbReference type="GO" id="GO:0006355">
    <property type="term" value="P:regulation of DNA-templated transcription"/>
    <property type="evidence" value="ECO:0007669"/>
    <property type="project" value="InterPro"/>
</dbReference>
<dbReference type="InterPro" id="IPR039506">
    <property type="entry name" value="SPOB_a"/>
</dbReference>
<keyword evidence="5" id="KW-0597">Phosphoprotein</keyword>
<sequence>MRLFRIEKFTTERIVNTVTRISTINATEEFGLLASVLKKGVKLRTKMNVLVVMTILFALLLVIAPVTWMFIHVKFAEIGNQALMLARSVSELPEVKAELVSARPDADGHLQAVIEKIRKKSGAEFIVVTDMRLIRYTHTNPAKIGNPLSGDDEDLNREVLQGHEITTTSTGSLGYSVRSKTPVYDEAGRQIGLVSVGFLVETIWNHIYDFLIWFAVIGLFAFLFGIGGSYLLSGHIKKQILNMEPEEIAFLANEQAAILNSTREGILAVNRDGIIITCNKEALKMLELACENPRGMNVREVLGATRLPEIIADGIVHRDEPMIVGQTMIVMNCLPLSMNGKTIGAVATFRDKLELSRIDERLLDIGQYIDSIRSQRHEFLNKLHLLSGLIQLKQYEMVHELIEEINEDQQELLDFFLAKVHDPAIVGVLIGKIHRARELGIALRVEAKTAIPEVEDARELILTFLGNTIENAFESIGQETDRTEMGQIEVYMQAGDGQLMITVHDNGSGVPHELQNNIFRDGVTTKGTGRGFGLALVERLARLGGGQLELLDSAYGASFRLTLPLGGGET</sequence>
<keyword evidence="9 15" id="KW-0418">Kinase</keyword>
<evidence type="ECO:0000256" key="7">
    <source>
        <dbReference type="ARBA" id="ARBA00022692"/>
    </source>
</evidence>
<dbReference type="InterPro" id="IPR016120">
    <property type="entry name" value="Sig_transdc_His_kin_SpoOB"/>
</dbReference>
<evidence type="ECO:0000256" key="10">
    <source>
        <dbReference type="ARBA" id="ARBA00022840"/>
    </source>
</evidence>
<protein>
    <recommendedName>
        <fullName evidence="3">histidine kinase</fullName>
        <ecNumber evidence="3">2.7.13.3</ecNumber>
    </recommendedName>
</protein>
<dbReference type="GO" id="GO:0000155">
    <property type="term" value="F:phosphorelay sensor kinase activity"/>
    <property type="evidence" value="ECO:0007669"/>
    <property type="project" value="InterPro"/>
</dbReference>
<evidence type="ECO:0000256" key="13">
    <source>
        <dbReference type="ARBA" id="ARBA00023136"/>
    </source>
</evidence>
<comment type="catalytic activity">
    <reaction evidence="1">
        <text>ATP + protein L-histidine = ADP + protein N-phospho-L-histidine.</text>
        <dbReference type="EC" id="2.7.13.3"/>
    </reaction>
</comment>
<dbReference type="InterPro" id="IPR003594">
    <property type="entry name" value="HATPase_dom"/>
</dbReference>
<dbReference type="GO" id="GO:0005886">
    <property type="term" value="C:plasma membrane"/>
    <property type="evidence" value="ECO:0007669"/>
    <property type="project" value="UniProtKB-SubCell"/>
</dbReference>
<dbReference type="Pfam" id="PF02518">
    <property type="entry name" value="HATPase_c"/>
    <property type="match status" value="1"/>
</dbReference>
<dbReference type="Pfam" id="PF00989">
    <property type="entry name" value="PAS"/>
    <property type="match status" value="1"/>
</dbReference>
<keyword evidence="6" id="KW-0808">Transferase</keyword>
<dbReference type="InterPro" id="IPR000014">
    <property type="entry name" value="PAS"/>
</dbReference>
<dbReference type="InterPro" id="IPR036890">
    <property type="entry name" value="HATPase_C_sf"/>
</dbReference>
<dbReference type="Pfam" id="PF14689">
    <property type="entry name" value="SPOB_a"/>
    <property type="match status" value="1"/>
</dbReference>
<dbReference type="SUPFAM" id="SSF55874">
    <property type="entry name" value="ATPase domain of HSP90 chaperone/DNA topoisomerase II/histidine kinase"/>
    <property type="match status" value="1"/>
</dbReference>
<dbReference type="EC" id="2.7.13.3" evidence="3"/>
<dbReference type="PANTHER" id="PTHR43547:SF10">
    <property type="entry name" value="SENSOR HISTIDINE KINASE DCUS"/>
    <property type="match status" value="1"/>
</dbReference>
<dbReference type="SUPFAM" id="SSF55785">
    <property type="entry name" value="PYP-like sensor domain (PAS domain)"/>
    <property type="match status" value="1"/>
</dbReference>
<dbReference type="Proteomes" id="UP000271031">
    <property type="component" value="Unassembled WGS sequence"/>
</dbReference>
<dbReference type="InterPro" id="IPR033463">
    <property type="entry name" value="sCache_3"/>
</dbReference>
<feature type="domain" description="Histidine kinase" evidence="14">
    <location>
        <begin position="374"/>
        <end position="567"/>
    </location>
</feature>
<name>A0A3M8DPI2_9BACL</name>
<proteinExistence type="predicted"/>
<comment type="subcellular location">
    <subcellularLocation>
        <location evidence="2">Cell membrane</location>
        <topology evidence="2">Multi-pass membrane protein</topology>
    </subcellularLocation>
</comment>
<evidence type="ECO:0000256" key="11">
    <source>
        <dbReference type="ARBA" id="ARBA00022989"/>
    </source>
</evidence>
<accession>A0A3M8DPI2</accession>
<dbReference type="InterPro" id="IPR005467">
    <property type="entry name" value="His_kinase_dom"/>
</dbReference>
<keyword evidence="12" id="KW-0902">Two-component regulatory system</keyword>
<evidence type="ECO:0000256" key="8">
    <source>
        <dbReference type="ARBA" id="ARBA00022741"/>
    </source>
</evidence>
<reference evidence="15 16" key="1">
    <citation type="submission" date="2018-10" db="EMBL/GenBank/DDBJ databases">
        <title>Phylogenomics of Brevibacillus.</title>
        <authorList>
            <person name="Dunlap C."/>
        </authorList>
    </citation>
    <scope>NUCLEOTIDE SEQUENCE [LARGE SCALE GENOMIC DNA]</scope>
    <source>
        <strain evidence="15 16">JCM 15716</strain>
    </source>
</reference>
<evidence type="ECO:0000256" key="6">
    <source>
        <dbReference type="ARBA" id="ARBA00022679"/>
    </source>
</evidence>
<dbReference type="SUPFAM" id="SSF55890">
    <property type="entry name" value="Sporulation response regulatory protein Spo0B"/>
    <property type="match status" value="1"/>
</dbReference>
<dbReference type="InterPro" id="IPR004358">
    <property type="entry name" value="Sig_transdc_His_kin-like_C"/>
</dbReference>
<keyword evidence="7" id="KW-0812">Transmembrane</keyword>
<dbReference type="Pfam" id="PF17203">
    <property type="entry name" value="sCache_3_2"/>
    <property type="match status" value="1"/>
</dbReference>
<keyword evidence="11" id="KW-1133">Transmembrane helix</keyword>
<gene>
    <name evidence="15" type="ORF">EDM56_12050</name>
</gene>
<dbReference type="InterPro" id="IPR029151">
    <property type="entry name" value="Sensor-like_sf"/>
</dbReference>
<dbReference type="AlphaFoldDB" id="A0A3M8DPI2"/>
<evidence type="ECO:0000256" key="5">
    <source>
        <dbReference type="ARBA" id="ARBA00022553"/>
    </source>
</evidence>
<evidence type="ECO:0000256" key="3">
    <source>
        <dbReference type="ARBA" id="ARBA00012438"/>
    </source>
</evidence>
<evidence type="ECO:0000313" key="15">
    <source>
        <dbReference type="EMBL" id="RNB89884.1"/>
    </source>
</evidence>
<evidence type="ECO:0000256" key="4">
    <source>
        <dbReference type="ARBA" id="ARBA00022475"/>
    </source>
</evidence>
<dbReference type="InterPro" id="IPR035965">
    <property type="entry name" value="PAS-like_dom_sf"/>
</dbReference>
<evidence type="ECO:0000313" key="16">
    <source>
        <dbReference type="Proteomes" id="UP000271031"/>
    </source>
</evidence>
<evidence type="ECO:0000256" key="2">
    <source>
        <dbReference type="ARBA" id="ARBA00004651"/>
    </source>
</evidence>
<dbReference type="EMBL" id="RHHQ01000008">
    <property type="protein sequence ID" value="RNB89884.1"/>
    <property type="molecule type" value="Genomic_DNA"/>
</dbReference>
<dbReference type="InterPro" id="IPR013767">
    <property type="entry name" value="PAS_fold"/>
</dbReference>
<keyword evidence="8" id="KW-0547">Nucleotide-binding</keyword>
<evidence type="ECO:0000256" key="12">
    <source>
        <dbReference type="ARBA" id="ARBA00023012"/>
    </source>
</evidence>
<keyword evidence="16" id="KW-1185">Reference proteome</keyword>
<dbReference type="PROSITE" id="PS50109">
    <property type="entry name" value="HIS_KIN"/>
    <property type="match status" value="1"/>
</dbReference>
<dbReference type="Gene3D" id="3.30.450.20">
    <property type="entry name" value="PAS domain"/>
    <property type="match status" value="2"/>
</dbReference>